<dbReference type="PANTHER" id="PTHR43135:SF3">
    <property type="entry name" value="ALPHA-D-RIBOSE 1-METHYLPHOSPHONATE 5-TRIPHOSPHATE DIPHOSPHATASE"/>
    <property type="match status" value="1"/>
</dbReference>
<dbReference type="Gene3D" id="2.30.40.10">
    <property type="entry name" value="Urease, subunit C, domain 1"/>
    <property type="match status" value="1"/>
</dbReference>
<name>A0A6J6QWC7_9ZZZZ</name>
<dbReference type="Gene3D" id="3.20.20.140">
    <property type="entry name" value="Metal-dependent hydrolases"/>
    <property type="match status" value="1"/>
</dbReference>
<protein>
    <submittedName>
        <fullName evidence="2">Unannotated protein</fullName>
    </submittedName>
</protein>
<sequence>MTRTLLTNAIIIDGSGGKKFKGSILVTDAKIDKVIREGEGLPSHDVLTDLRGLVLAPGFIDVHSHADNAPFLSDADTSKILQGVTTEVIGNCGFSLAPRSSGSAEVFEKYSLRIFPELDWRWETFGEFLSAADSAGYVTNIAPLIGHHSLRIAVMAMENRAPRAEEIKLMLRFMDEALDAGVFGMSTGLIYPPGVFAQHEEISALVRNLPDNAIYTTHMRGEGVQLFQSIAEALRVGEETGRRVQISHLKAAGRPNWGRMNEALEKIEAARSRGVIVTQDIYPYTAGSTMLTACLPPWFQEGGNDRVIERLKDKKALKDLSEEIQQSTGDWENMIVGAGWNGIVVSSTGSHNYESESLEAIGKRLGIAPLDALVKVLLAEELRASMIVHQMSEEDVVTALQNPYTMIGSDGLPPGTGGRPHPRTYGTFPRILARYSRELGVFGLEEAARRMTSLPASTFGLTDRGVIAVGKQADLVCFDPEKIQDLATFDDPVQTPQGIPWVMVNGSVTVQDGIFQGSKFGQRLTRKVT</sequence>
<feature type="domain" description="Amidohydrolase 3" evidence="1">
    <location>
        <begin position="48"/>
        <end position="509"/>
    </location>
</feature>
<dbReference type="InterPro" id="IPR011059">
    <property type="entry name" value="Metal-dep_hydrolase_composite"/>
</dbReference>
<dbReference type="SUPFAM" id="SSF51556">
    <property type="entry name" value="Metallo-dependent hydrolases"/>
    <property type="match status" value="1"/>
</dbReference>
<accession>A0A6J6QWC7</accession>
<dbReference type="InterPro" id="IPR023100">
    <property type="entry name" value="D-aminoacylase_insert_dom_sf"/>
</dbReference>
<organism evidence="2">
    <name type="scientific">freshwater metagenome</name>
    <dbReference type="NCBI Taxonomy" id="449393"/>
    <lineage>
        <taxon>unclassified sequences</taxon>
        <taxon>metagenomes</taxon>
        <taxon>ecological metagenomes</taxon>
    </lineage>
</organism>
<dbReference type="InterPro" id="IPR013108">
    <property type="entry name" value="Amidohydro_3"/>
</dbReference>
<dbReference type="SUPFAM" id="SSF51338">
    <property type="entry name" value="Composite domain of metallo-dependent hydrolases"/>
    <property type="match status" value="1"/>
</dbReference>
<gene>
    <name evidence="2" type="ORF">UFOPK2593_01408</name>
</gene>
<dbReference type="InterPro" id="IPR051781">
    <property type="entry name" value="Metallo-dep_Hydrolase"/>
</dbReference>
<dbReference type="Pfam" id="PF07969">
    <property type="entry name" value="Amidohydro_3"/>
    <property type="match status" value="1"/>
</dbReference>
<dbReference type="Gene3D" id="3.30.1490.130">
    <property type="entry name" value="D-aminoacylase. Domain 3"/>
    <property type="match status" value="1"/>
</dbReference>
<dbReference type="EMBL" id="CAEZXW010000131">
    <property type="protein sequence ID" value="CAB4715960.1"/>
    <property type="molecule type" value="Genomic_DNA"/>
</dbReference>
<dbReference type="InterPro" id="IPR032466">
    <property type="entry name" value="Metal_Hydrolase"/>
</dbReference>
<dbReference type="CDD" id="cd01297">
    <property type="entry name" value="D-aminoacylase"/>
    <property type="match status" value="1"/>
</dbReference>
<reference evidence="2" key="1">
    <citation type="submission" date="2020-05" db="EMBL/GenBank/DDBJ databases">
        <authorList>
            <person name="Chiriac C."/>
            <person name="Salcher M."/>
            <person name="Ghai R."/>
            <person name="Kavagutti S V."/>
        </authorList>
    </citation>
    <scope>NUCLEOTIDE SEQUENCE</scope>
</reference>
<dbReference type="GO" id="GO:0016811">
    <property type="term" value="F:hydrolase activity, acting on carbon-nitrogen (but not peptide) bonds, in linear amides"/>
    <property type="evidence" value="ECO:0007669"/>
    <property type="project" value="InterPro"/>
</dbReference>
<dbReference type="AlphaFoldDB" id="A0A6J6QWC7"/>
<evidence type="ECO:0000259" key="1">
    <source>
        <dbReference type="Pfam" id="PF07969"/>
    </source>
</evidence>
<evidence type="ECO:0000313" key="2">
    <source>
        <dbReference type="EMBL" id="CAB4715960.1"/>
    </source>
</evidence>
<proteinExistence type="predicted"/>
<dbReference type="PANTHER" id="PTHR43135">
    <property type="entry name" value="ALPHA-D-RIBOSE 1-METHYLPHOSPHONATE 5-TRIPHOSPHATE DIPHOSPHATASE"/>
    <property type="match status" value="1"/>
</dbReference>